<dbReference type="InterPro" id="IPR001247">
    <property type="entry name" value="ExoRNase_PH_dom1"/>
</dbReference>
<dbReference type="FunFam" id="3.30.230.70:FF:000001">
    <property type="entry name" value="Polyribonucleotide nucleotidyltransferase"/>
    <property type="match status" value="1"/>
</dbReference>
<name>A0A5C5S1W1_9ACTN</name>
<dbReference type="GO" id="GO:0003723">
    <property type="term" value="F:RNA binding"/>
    <property type="evidence" value="ECO:0007669"/>
    <property type="project" value="UniProtKB-UniRule"/>
</dbReference>
<dbReference type="InterPro" id="IPR014069">
    <property type="entry name" value="GPSI/PNP"/>
</dbReference>
<evidence type="ECO:0000259" key="9">
    <source>
        <dbReference type="PROSITE" id="PS50126"/>
    </source>
</evidence>
<keyword evidence="3 8" id="KW-0808">Transferase</keyword>
<gene>
    <name evidence="8" type="primary">pnp</name>
    <name evidence="10" type="ORF">FK530_10870</name>
</gene>
<dbReference type="SMART" id="SM00322">
    <property type="entry name" value="KH"/>
    <property type="match status" value="1"/>
</dbReference>
<dbReference type="AlphaFoldDB" id="A0A5C5S1W1"/>
<comment type="caution">
    <text evidence="10">The sequence shown here is derived from an EMBL/GenBank/DDBJ whole genome shotgun (WGS) entry which is preliminary data.</text>
</comment>
<dbReference type="PANTHER" id="PTHR11252:SF0">
    <property type="entry name" value="POLYRIBONUCLEOTIDE NUCLEOTIDYLTRANSFERASE 1, MITOCHONDRIAL"/>
    <property type="match status" value="1"/>
</dbReference>
<dbReference type="Gene3D" id="3.30.1370.10">
    <property type="entry name" value="K Homology domain, type 1"/>
    <property type="match status" value="1"/>
</dbReference>
<comment type="subcellular location">
    <subcellularLocation>
        <location evidence="8">Cytoplasm</location>
    </subcellularLocation>
</comment>
<dbReference type="InterPro" id="IPR004088">
    <property type="entry name" value="KH_dom_type_1"/>
</dbReference>
<dbReference type="GO" id="GO:0006402">
    <property type="term" value="P:mRNA catabolic process"/>
    <property type="evidence" value="ECO:0007669"/>
    <property type="project" value="UniProtKB-UniRule"/>
</dbReference>
<dbReference type="Pfam" id="PF01138">
    <property type="entry name" value="RNase_PH"/>
    <property type="match status" value="2"/>
</dbReference>
<dbReference type="InterPro" id="IPR012162">
    <property type="entry name" value="PNPase"/>
</dbReference>
<comment type="function">
    <text evidence="8">Involved in mRNA degradation. Catalyzes the phosphorolysis of single-stranded polyribonucleotides processively in the 3'- to 5'-direction.</text>
</comment>
<dbReference type="OrthoDB" id="9804305at2"/>
<dbReference type="InterPro" id="IPR012340">
    <property type="entry name" value="NA-bd_OB-fold"/>
</dbReference>
<dbReference type="InterPro" id="IPR036612">
    <property type="entry name" value="KH_dom_type_1_sf"/>
</dbReference>
<dbReference type="EMBL" id="VIGX01000005">
    <property type="protein sequence ID" value="TWS28700.1"/>
    <property type="molecule type" value="Genomic_DNA"/>
</dbReference>
<keyword evidence="2 8" id="KW-0963">Cytoplasm</keyword>
<dbReference type="PANTHER" id="PTHR11252">
    <property type="entry name" value="POLYRIBONUCLEOTIDE NUCLEOTIDYLTRANSFERASE"/>
    <property type="match status" value="1"/>
</dbReference>
<evidence type="ECO:0000256" key="4">
    <source>
        <dbReference type="ARBA" id="ARBA00022695"/>
    </source>
</evidence>
<dbReference type="InterPro" id="IPR020568">
    <property type="entry name" value="Ribosomal_Su5_D2-typ_SF"/>
</dbReference>
<keyword evidence="4 8" id="KW-0548">Nucleotidyltransferase</keyword>
<feature type="domain" description="S1 motif" evidence="9">
    <location>
        <begin position="663"/>
        <end position="732"/>
    </location>
</feature>
<dbReference type="CDD" id="cd02393">
    <property type="entry name" value="KH-I_PNPase"/>
    <property type="match status" value="1"/>
</dbReference>
<dbReference type="InterPro" id="IPR036456">
    <property type="entry name" value="PNPase_PH_RNA-bd_sf"/>
</dbReference>
<sequence length="746" mass="78762">MSDNTQVEFDDDITEAVAVIDNGSFGTRTIRFETGRFAQQAAGSVAAYLDDETMLLSATSHSKHPKEHFDFFPLTVDVEERMYAAGRIPGSFFRREGRPSTDAILTCRLIDRPLRPSFVDGLRNEIQVVVTVMSLDPKDLYDVVAINAASASTQIAGLPFSGPVGGVRVALIGGQWVAFPTVEQLEGAVFDMVVAGRIVSGSGKDADVAIMMVEAEATENVIELIEGGATAPTEAVVAEGLEAAKPFIAVLCEAQKQLAAGAAKPTGEFPLFPAYQDDVFAAVEAAGAAGLNDALSIAGKQERDAATDVVKAQVLESVGPQFEGREGEIGAAFRSLTKKLVRKRILTDHFRIDGRGITDIRSLSAEIAVIPRAHGSALFERGETQILGVTTLDMVKMAQQIDSLGPETSKRYMHHYNFPPYSTGETGRVGSPKRREIGHGALAERALVPVLPSVEEFPYAIRQVSEALSSNGSTSMGSVCASTMSLLNAGVPLKAPVAGIAMGLVSDEVDGQARYVALTDILGAEDAFGDMDFKVAGTSDFVTALQLDTKLDGIPSQVLAGALGQAKDARTTILEVMAEAIDAPDEMSPYAPRITTIKVPIDKIGEVIGPKGKTINSITEETGANISIEDDGTVFVGAADGPSAQAAIDRINAIANPQLPKVGERFLGTVVKTTAFGAFVSLVPGRDGLVHISKLGSGKRVNKVEDVVNVGSKLQVEIADIDERGKISLIPVVEEKADETAPAGEE</sequence>
<evidence type="ECO:0000256" key="7">
    <source>
        <dbReference type="ARBA" id="ARBA00022884"/>
    </source>
</evidence>
<dbReference type="Pfam" id="PF00013">
    <property type="entry name" value="KH_1"/>
    <property type="match status" value="1"/>
</dbReference>
<dbReference type="HAMAP" id="MF_01595">
    <property type="entry name" value="PNPase"/>
    <property type="match status" value="1"/>
</dbReference>
<dbReference type="RefSeq" id="WP_146487040.1">
    <property type="nucleotide sequence ID" value="NZ_VIGX01000005.1"/>
</dbReference>
<dbReference type="GO" id="GO:0000287">
    <property type="term" value="F:magnesium ion binding"/>
    <property type="evidence" value="ECO:0007669"/>
    <property type="project" value="UniProtKB-UniRule"/>
</dbReference>
<evidence type="ECO:0000256" key="2">
    <source>
        <dbReference type="ARBA" id="ARBA00022490"/>
    </source>
</evidence>
<dbReference type="CDD" id="cd11364">
    <property type="entry name" value="RNase_PH_PNPase_2"/>
    <property type="match status" value="1"/>
</dbReference>
<evidence type="ECO:0000256" key="8">
    <source>
        <dbReference type="HAMAP-Rule" id="MF_01595"/>
    </source>
</evidence>
<dbReference type="PROSITE" id="PS50084">
    <property type="entry name" value="KH_TYPE_1"/>
    <property type="match status" value="1"/>
</dbReference>
<keyword evidence="6 8" id="KW-0460">Magnesium</keyword>
<evidence type="ECO:0000256" key="3">
    <source>
        <dbReference type="ARBA" id="ARBA00022679"/>
    </source>
</evidence>
<dbReference type="InterPro" id="IPR015848">
    <property type="entry name" value="PNPase_PH_RNA-bd_bac/org-type"/>
</dbReference>
<feature type="binding site" evidence="8">
    <location>
        <position position="526"/>
    </location>
    <ligand>
        <name>Mg(2+)</name>
        <dbReference type="ChEBI" id="CHEBI:18420"/>
    </ligand>
</feature>
<comment type="cofactor">
    <cofactor evidence="8">
        <name>Mg(2+)</name>
        <dbReference type="ChEBI" id="CHEBI:18420"/>
    </cofactor>
</comment>
<keyword evidence="11" id="KW-1185">Reference proteome</keyword>
<proteinExistence type="inferred from homology"/>
<dbReference type="SMART" id="SM00316">
    <property type="entry name" value="S1"/>
    <property type="match status" value="1"/>
</dbReference>
<dbReference type="GO" id="GO:0005829">
    <property type="term" value="C:cytosol"/>
    <property type="evidence" value="ECO:0007669"/>
    <property type="project" value="TreeGrafter"/>
</dbReference>
<dbReference type="CDD" id="cd04472">
    <property type="entry name" value="S1_PNPase"/>
    <property type="match status" value="1"/>
</dbReference>
<dbReference type="Proteomes" id="UP000319375">
    <property type="component" value="Unassembled WGS sequence"/>
</dbReference>
<evidence type="ECO:0000313" key="10">
    <source>
        <dbReference type="EMBL" id="TWS28700.1"/>
    </source>
</evidence>
<feature type="binding site" evidence="8">
    <location>
        <position position="532"/>
    </location>
    <ligand>
        <name>Mg(2+)</name>
        <dbReference type="ChEBI" id="CHEBI:18420"/>
    </ligand>
</feature>
<keyword evidence="5 8" id="KW-0479">Metal-binding</keyword>
<comment type="similarity">
    <text evidence="1 8">Belongs to the polyribonucleotide nucleotidyltransferase family.</text>
</comment>
<dbReference type="NCBIfam" id="TIGR03591">
    <property type="entry name" value="polynuc_phos"/>
    <property type="match status" value="1"/>
</dbReference>
<evidence type="ECO:0000313" key="11">
    <source>
        <dbReference type="Proteomes" id="UP000319375"/>
    </source>
</evidence>
<dbReference type="SUPFAM" id="SSF54211">
    <property type="entry name" value="Ribosomal protein S5 domain 2-like"/>
    <property type="match status" value="2"/>
</dbReference>
<accession>A0A5C5S1W1</accession>
<dbReference type="GO" id="GO:0000175">
    <property type="term" value="F:3'-5'-RNA exonuclease activity"/>
    <property type="evidence" value="ECO:0007669"/>
    <property type="project" value="TreeGrafter"/>
</dbReference>
<dbReference type="GO" id="GO:0004654">
    <property type="term" value="F:polyribonucleotide nucleotidyltransferase activity"/>
    <property type="evidence" value="ECO:0007669"/>
    <property type="project" value="UniProtKB-UniRule"/>
</dbReference>
<evidence type="ECO:0000256" key="6">
    <source>
        <dbReference type="ARBA" id="ARBA00022842"/>
    </source>
</evidence>
<dbReference type="InterPro" id="IPR036345">
    <property type="entry name" value="ExoRNase_PH_dom2_sf"/>
</dbReference>
<dbReference type="NCBIfam" id="TIGR02696">
    <property type="entry name" value="pppGpp_PNP"/>
    <property type="match status" value="1"/>
</dbReference>
<dbReference type="FunFam" id="2.40.50.140:FF:000069">
    <property type="entry name" value="Polyribonucleotide nucleotidyltransferase"/>
    <property type="match status" value="1"/>
</dbReference>
<evidence type="ECO:0000256" key="5">
    <source>
        <dbReference type="ARBA" id="ARBA00022723"/>
    </source>
</evidence>
<dbReference type="PROSITE" id="PS50126">
    <property type="entry name" value="S1"/>
    <property type="match status" value="1"/>
</dbReference>
<dbReference type="NCBIfam" id="NF008805">
    <property type="entry name" value="PRK11824.1"/>
    <property type="match status" value="1"/>
</dbReference>
<dbReference type="InterPro" id="IPR003029">
    <property type="entry name" value="S1_domain"/>
</dbReference>
<dbReference type="InterPro" id="IPR004087">
    <property type="entry name" value="KH_dom"/>
</dbReference>
<dbReference type="EC" id="2.7.7.8" evidence="8"/>
<dbReference type="FunFam" id="3.30.1370.10:FF:000001">
    <property type="entry name" value="Polyribonucleotide nucleotidyltransferase"/>
    <property type="match status" value="1"/>
</dbReference>
<dbReference type="Gene3D" id="2.40.50.140">
    <property type="entry name" value="Nucleic acid-binding proteins"/>
    <property type="match status" value="1"/>
</dbReference>
<dbReference type="SUPFAM" id="SSF50249">
    <property type="entry name" value="Nucleic acid-binding proteins"/>
    <property type="match status" value="1"/>
</dbReference>
<dbReference type="SUPFAM" id="SSF54791">
    <property type="entry name" value="Eukaryotic type KH-domain (KH-domain type I)"/>
    <property type="match status" value="1"/>
</dbReference>
<dbReference type="Gene3D" id="3.30.230.70">
    <property type="entry name" value="GHMP Kinase, N-terminal domain"/>
    <property type="match status" value="2"/>
</dbReference>
<reference evidence="10 11" key="1">
    <citation type="submission" date="2019-06" db="EMBL/GenBank/DDBJ databases">
        <title>Tsukamurella conjunctivitidis sp. nov., Tsukamurella assacharolytica sp. nov. and Tsukamurella sputae sp. nov. isolated from patients with conjunctivitis, bacteraemia (lymphoma) and respiratory infection (sputum) in Hong Kong.</title>
        <authorList>
            <person name="Teng J.L.L."/>
            <person name="Lee H.H."/>
            <person name="Fong J.Y.H."/>
            <person name="Fok K.M.N."/>
            <person name="Lau S.K.P."/>
            <person name="Woo P.C.Y."/>
        </authorList>
    </citation>
    <scope>NUCLEOTIDE SEQUENCE [LARGE SCALE GENOMIC DNA]</scope>
    <source>
        <strain evidence="10 11">HKU72</strain>
    </source>
</reference>
<comment type="catalytic activity">
    <reaction evidence="8">
        <text>RNA(n+1) + phosphate = RNA(n) + a ribonucleoside 5'-diphosphate</text>
        <dbReference type="Rhea" id="RHEA:22096"/>
        <dbReference type="Rhea" id="RHEA-COMP:14527"/>
        <dbReference type="Rhea" id="RHEA-COMP:17342"/>
        <dbReference type="ChEBI" id="CHEBI:43474"/>
        <dbReference type="ChEBI" id="CHEBI:57930"/>
        <dbReference type="ChEBI" id="CHEBI:140395"/>
        <dbReference type="EC" id="2.7.7.8"/>
    </reaction>
</comment>
<protein>
    <recommendedName>
        <fullName evidence="8">Polyribonucleotide nucleotidyltransferase</fullName>
        <ecNumber evidence="8">2.7.7.8</ecNumber>
    </recommendedName>
    <alternativeName>
        <fullName evidence="8">Polynucleotide phosphorylase</fullName>
        <shortName evidence="8">PNPase</shortName>
    </alternativeName>
</protein>
<dbReference type="InterPro" id="IPR027408">
    <property type="entry name" value="PNPase/RNase_PH_dom_sf"/>
</dbReference>
<organism evidence="10 11">
    <name type="scientific">Tsukamurella conjunctivitidis</name>
    <dbReference type="NCBI Taxonomy" id="2592068"/>
    <lineage>
        <taxon>Bacteria</taxon>
        <taxon>Bacillati</taxon>
        <taxon>Actinomycetota</taxon>
        <taxon>Actinomycetes</taxon>
        <taxon>Mycobacteriales</taxon>
        <taxon>Tsukamurellaceae</taxon>
        <taxon>Tsukamurella</taxon>
    </lineage>
</organism>
<dbReference type="Pfam" id="PF03726">
    <property type="entry name" value="PNPase"/>
    <property type="match status" value="1"/>
</dbReference>
<dbReference type="SUPFAM" id="SSF55666">
    <property type="entry name" value="Ribonuclease PH domain 2-like"/>
    <property type="match status" value="2"/>
</dbReference>
<evidence type="ECO:0000256" key="1">
    <source>
        <dbReference type="ARBA" id="ARBA00007404"/>
    </source>
</evidence>
<dbReference type="Pfam" id="PF00575">
    <property type="entry name" value="S1"/>
    <property type="match status" value="1"/>
</dbReference>
<dbReference type="SUPFAM" id="SSF46915">
    <property type="entry name" value="Polynucleotide phosphorylase/guanosine pentaphosphate synthase (PNPase/GPSI), domain 3"/>
    <property type="match status" value="1"/>
</dbReference>
<keyword evidence="7 8" id="KW-0694">RNA-binding</keyword>
<dbReference type="GO" id="GO:0006396">
    <property type="term" value="P:RNA processing"/>
    <property type="evidence" value="ECO:0007669"/>
    <property type="project" value="InterPro"/>
</dbReference>
<dbReference type="FunFam" id="3.30.230.70:FF:000002">
    <property type="entry name" value="Polyribonucleotide nucleotidyltransferase"/>
    <property type="match status" value="1"/>
</dbReference>
<dbReference type="PIRSF" id="PIRSF005499">
    <property type="entry name" value="PNPase"/>
    <property type="match status" value="1"/>
</dbReference>